<comment type="caution">
    <text evidence="1">The sequence shown here is derived from an EMBL/GenBank/DDBJ whole genome shotgun (WGS) entry which is preliminary data.</text>
</comment>
<accession>A0ACB5SWE2</accession>
<dbReference type="Proteomes" id="UP001165064">
    <property type="component" value="Unassembled WGS sequence"/>
</dbReference>
<dbReference type="EMBL" id="BSXS01001077">
    <property type="protein sequence ID" value="GME74996.1"/>
    <property type="molecule type" value="Genomic_DNA"/>
</dbReference>
<reference evidence="1" key="1">
    <citation type="submission" date="2023-04" db="EMBL/GenBank/DDBJ databases">
        <title>Ambrosiozyma monospora NBRC 10751.</title>
        <authorList>
            <person name="Ichikawa N."/>
            <person name="Sato H."/>
            <person name="Tonouchi N."/>
        </authorList>
    </citation>
    <scope>NUCLEOTIDE SEQUENCE</scope>
    <source>
        <strain evidence="1">NBRC 10751</strain>
    </source>
</reference>
<evidence type="ECO:0000313" key="1">
    <source>
        <dbReference type="EMBL" id="GME74996.1"/>
    </source>
</evidence>
<sequence length="301" mass="35255">MSISNSKSKEIGFKLASNILPEIRPIILKYVIVDFLCFIDGKSDNHTTIYCSNNIQAQLLSMTGYHDLLDDIICMALDELDLTLELDSPYRHDCDGPFTDDFINFVTSRSVQFKSIDVWADQDDRVKQFTNPNILKLFEFHFDGVDLVFDEIEYYKIPNNCPYLEFVNYLEWWASDLSDLLDWHLLNKLITLTKFSVYLDATRELHMVDDFMEQLQLTAPSLKQLYLNCRVYPTLEESFVDFMVQANNFIGKYKHLDIKFDISFHYPPIESHWRLDSKTRLCSPLHTVNPTNTKDVDETVH</sequence>
<organism evidence="1 2">
    <name type="scientific">Ambrosiozyma monospora</name>
    <name type="common">Yeast</name>
    <name type="synonym">Endomycopsis monosporus</name>
    <dbReference type="NCBI Taxonomy" id="43982"/>
    <lineage>
        <taxon>Eukaryota</taxon>
        <taxon>Fungi</taxon>
        <taxon>Dikarya</taxon>
        <taxon>Ascomycota</taxon>
        <taxon>Saccharomycotina</taxon>
        <taxon>Pichiomycetes</taxon>
        <taxon>Pichiales</taxon>
        <taxon>Pichiaceae</taxon>
        <taxon>Ambrosiozyma</taxon>
    </lineage>
</organism>
<gene>
    <name evidence="1" type="ORF">Amon02_000198400</name>
</gene>
<proteinExistence type="predicted"/>
<evidence type="ECO:0000313" key="2">
    <source>
        <dbReference type="Proteomes" id="UP001165064"/>
    </source>
</evidence>
<keyword evidence="2" id="KW-1185">Reference proteome</keyword>
<name>A0ACB5SWE2_AMBMO</name>
<protein>
    <submittedName>
        <fullName evidence="1">Unnamed protein product</fullName>
    </submittedName>
</protein>